<keyword evidence="4 10" id="KW-0547">Nucleotide-binding</keyword>
<dbReference type="InterPro" id="IPR014001">
    <property type="entry name" value="Helicase_ATP-bd"/>
</dbReference>
<dbReference type="InterPro" id="IPR027417">
    <property type="entry name" value="P-loop_NTPase"/>
</dbReference>
<protein>
    <recommendedName>
        <fullName evidence="10">Type I restriction enzyme endonuclease subunit</fullName>
        <shortName evidence="10">R protein</shortName>
        <ecNumber evidence="10">3.1.21.3</ecNumber>
    </recommendedName>
</protein>
<dbReference type="CDD" id="cd22332">
    <property type="entry name" value="HsdR_N"/>
    <property type="match status" value="1"/>
</dbReference>
<evidence type="ECO:0000256" key="1">
    <source>
        <dbReference type="ARBA" id="ARBA00000851"/>
    </source>
</evidence>
<gene>
    <name evidence="12" type="ORF">TD3509T_0933</name>
</gene>
<dbReference type="Pfam" id="PF22679">
    <property type="entry name" value="T1R_D3-like"/>
    <property type="match status" value="1"/>
</dbReference>
<evidence type="ECO:0000259" key="11">
    <source>
        <dbReference type="PROSITE" id="PS51192"/>
    </source>
</evidence>
<dbReference type="EMBL" id="OZ038524">
    <property type="protein sequence ID" value="CAL2080045.1"/>
    <property type="molecule type" value="Genomic_DNA"/>
</dbReference>
<dbReference type="Pfam" id="PF18766">
    <property type="entry name" value="SWI2_SNF2"/>
    <property type="match status" value="1"/>
</dbReference>
<dbReference type="InterPro" id="IPR055180">
    <property type="entry name" value="HsdR_RecA-like_helicase_dom_2"/>
</dbReference>
<feature type="domain" description="Helicase ATP-binding" evidence="11">
    <location>
        <begin position="256"/>
        <end position="422"/>
    </location>
</feature>
<dbReference type="InterPro" id="IPR022625">
    <property type="entry name" value="TypeI_RM_Rsu_C"/>
</dbReference>
<dbReference type="PANTHER" id="PTHR30195:SF16">
    <property type="entry name" value="TYPE I RESTRICTION ENZYME ENDONUCLEASE SUBUNIT"/>
    <property type="match status" value="1"/>
</dbReference>
<keyword evidence="5 10" id="KW-0680">Restriction system</keyword>
<evidence type="ECO:0000256" key="6">
    <source>
        <dbReference type="ARBA" id="ARBA00022759"/>
    </source>
</evidence>
<keyword evidence="9 10" id="KW-0238">DNA-binding</keyword>
<evidence type="ECO:0000256" key="8">
    <source>
        <dbReference type="ARBA" id="ARBA00022840"/>
    </source>
</evidence>
<dbReference type="Pfam" id="PF12008">
    <property type="entry name" value="EcoR124_C"/>
    <property type="match status" value="1"/>
</dbReference>
<dbReference type="CDD" id="cd18800">
    <property type="entry name" value="SF2_C_EcoR124I-like"/>
    <property type="match status" value="1"/>
</dbReference>
<evidence type="ECO:0000313" key="13">
    <source>
        <dbReference type="Proteomes" id="UP001497514"/>
    </source>
</evidence>
<evidence type="ECO:0000313" key="12">
    <source>
        <dbReference type="EMBL" id="CAL2080045.1"/>
    </source>
</evidence>
<accession>A0ABP1EK46</accession>
<dbReference type="InterPro" id="IPR007409">
    <property type="entry name" value="Restrct_endonuc_type1_HsdR_N"/>
</dbReference>
<keyword evidence="6" id="KW-0255">Endonuclease</keyword>
<dbReference type="SUPFAM" id="SSF52540">
    <property type="entry name" value="P-loop containing nucleoside triphosphate hydrolases"/>
    <property type="match status" value="2"/>
</dbReference>
<dbReference type="PROSITE" id="PS51192">
    <property type="entry name" value="HELICASE_ATP_BIND_1"/>
    <property type="match status" value="1"/>
</dbReference>
<keyword evidence="7 10" id="KW-0378">Hydrolase</keyword>
<dbReference type="Proteomes" id="UP001497514">
    <property type="component" value="Chromosome"/>
</dbReference>
<dbReference type="Pfam" id="PF04313">
    <property type="entry name" value="HSDR_N"/>
    <property type="match status" value="1"/>
</dbReference>
<dbReference type="Gene3D" id="3.40.50.300">
    <property type="entry name" value="P-loop containing nucleotide triphosphate hydrolases"/>
    <property type="match status" value="2"/>
</dbReference>
<dbReference type="InterPro" id="IPR004473">
    <property type="entry name" value="Restrct_endonuc_typeI_HsdR"/>
</dbReference>
<dbReference type="EC" id="3.1.21.3" evidence="10"/>
<evidence type="ECO:0000256" key="7">
    <source>
        <dbReference type="ARBA" id="ARBA00022801"/>
    </source>
</evidence>
<dbReference type="InterPro" id="IPR040980">
    <property type="entry name" value="SWI2_SNF2"/>
</dbReference>
<keyword evidence="8 10" id="KW-0067">ATP-binding</keyword>
<evidence type="ECO:0000256" key="9">
    <source>
        <dbReference type="ARBA" id="ARBA00023125"/>
    </source>
</evidence>
<comment type="similarity">
    <text evidence="2 10">Belongs to the HsdR family.</text>
</comment>
<evidence type="ECO:0000256" key="10">
    <source>
        <dbReference type="RuleBase" id="RU364115"/>
    </source>
</evidence>
<dbReference type="InterPro" id="IPR051268">
    <property type="entry name" value="Type-I_R_enzyme_R_subunit"/>
</dbReference>
<comment type="function">
    <text evidence="10">Subunit R is required for both nuclease and ATPase activities, but not for modification.</text>
</comment>
<keyword evidence="13" id="KW-1185">Reference proteome</keyword>
<comment type="catalytic activity">
    <reaction evidence="1 10">
        <text>Endonucleolytic cleavage of DNA to give random double-stranded fragments with terminal 5'-phosphates, ATP is simultaneously hydrolyzed.</text>
        <dbReference type="EC" id="3.1.21.3"/>
    </reaction>
</comment>
<dbReference type="SMART" id="SM00487">
    <property type="entry name" value="DEXDc"/>
    <property type="match status" value="1"/>
</dbReference>
<keyword evidence="3" id="KW-0540">Nuclease</keyword>
<organism evidence="12 13">
    <name type="scientific">Tenacibaculum dicentrarchi</name>
    <dbReference type="NCBI Taxonomy" id="669041"/>
    <lineage>
        <taxon>Bacteria</taxon>
        <taxon>Pseudomonadati</taxon>
        <taxon>Bacteroidota</taxon>
        <taxon>Flavobacteriia</taxon>
        <taxon>Flavobacteriales</taxon>
        <taxon>Flavobacteriaceae</taxon>
        <taxon>Tenacibaculum</taxon>
    </lineage>
</organism>
<dbReference type="PANTHER" id="PTHR30195">
    <property type="entry name" value="TYPE I SITE-SPECIFIC DEOXYRIBONUCLEASE PROTEIN SUBUNIT M AND R"/>
    <property type="match status" value="1"/>
</dbReference>
<dbReference type="NCBIfam" id="TIGR00348">
    <property type="entry name" value="hsdR"/>
    <property type="match status" value="1"/>
</dbReference>
<reference evidence="12 13" key="1">
    <citation type="submission" date="2024-05" db="EMBL/GenBank/DDBJ databases">
        <authorList>
            <person name="Duchaud E."/>
        </authorList>
    </citation>
    <scope>NUCLEOTIDE SEQUENCE [LARGE SCALE GENOMIC DNA]</scope>
    <source>
        <strain evidence="12">Ena-SAMPLE-TAB-13-05-2024-13:56:06:370-140309</strain>
    </source>
</reference>
<evidence type="ECO:0000256" key="2">
    <source>
        <dbReference type="ARBA" id="ARBA00008598"/>
    </source>
</evidence>
<evidence type="ECO:0000256" key="4">
    <source>
        <dbReference type="ARBA" id="ARBA00022741"/>
    </source>
</evidence>
<sequence length="958" mass="111129">MKTESEQELENKLIQQLIGLGYKKAVINTEEQLVNNLKTQLETHNNTQFTDNEFKRILIHLSKGNIFDKANTLRELKYDLLKDNGKKEYIEFINQNHWCKNQFQVTHQVTIHGKRENRYDVTILINGLPLVQIELKKRGIELKEAFNQICRYQQDSFASNHSLFNYIQLFVISNGENTKYFANTFKGSKMPSYKFTSYWSDVKNKRITQLHKFADIFLTPCHIAKMITKYIVLHQSDGILMALRPYQFHAVEAIIDRVKNSEKNGYIWHTTGSGKTLTSFKASQILTNNPNVKKVVFVVDRQDLDHQTVKEFRAFDKESIDSTADTKTLVKHFLDNSRPLIVTTIQKLNVAIKKSVFKNQIATLKDEKIVFIFDECHRSQFGDTHKAIVRFFTNHQLFGFTGTPIFEKNALSVKSVKQTTVNLFDECLHKYVITDAIRDENVLKFSIEYYNVFKKKVSENEEDTPEDDIKVEGIDTQEVFESDAYIKTVGNFILKNHYAKTNSKKFTAIFCVSSIDTLIKYYNYFKAEKEAGKHRYKIATIFSYNPNPPRAVIDGNIDGTIEEEDVSDTAPVNQSARDKLDEFIDDYNSMFKEKHSANDAKSFLNYKNNIADRVRNKDIDILLVVNMFLTGFDSKTLNTLYVDKNLKYHGLIQAFSRTNRILDKHKTQGNIVTFRNLKQNTDDAVRLFSNQSAKESITIAPYSEQLAFFEEAYAKLIAITPIPDDVSNLVTELDELNFAKAFRNVVRLKNILNSFTQFSFDEISMEEQEFYSFSSKYQDLDDKIKNDRKKNKVSILNEIDFEISLLHKDEINVTYIMRLLNQLKDANPKEKSKQKKEILDLLAGESTLRSKRELIVQFIENNLPNISDDADIEAVFKTYWQEESKKALQKLSTTEALHQNKVEIIINDYLFTGKMATEDEVLNTLKKQPSILHRETIGNRIIEKIKDFIQTFINGMDA</sequence>
<dbReference type="GO" id="GO:0009035">
    <property type="term" value="F:type I site-specific deoxyribonuclease activity"/>
    <property type="evidence" value="ECO:0007669"/>
    <property type="project" value="UniProtKB-EC"/>
</dbReference>
<proteinExistence type="inferred from homology"/>
<dbReference type="RefSeq" id="WP_101903410.1">
    <property type="nucleotide sequence ID" value="NZ_OZ038524.1"/>
</dbReference>
<dbReference type="CDD" id="cd18030">
    <property type="entry name" value="DEXHc_RE_I_HsdR"/>
    <property type="match status" value="1"/>
</dbReference>
<evidence type="ECO:0000256" key="3">
    <source>
        <dbReference type="ARBA" id="ARBA00022722"/>
    </source>
</evidence>
<dbReference type="Gene3D" id="1.20.58.910">
    <property type="match status" value="1"/>
</dbReference>
<evidence type="ECO:0000256" key="5">
    <source>
        <dbReference type="ARBA" id="ARBA00022747"/>
    </source>
</evidence>
<dbReference type="Gene3D" id="3.90.1570.50">
    <property type="match status" value="1"/>
</dbReference>
<comment type="subunit">
    <text evidence="10">The type I restriction/modification system is composed of three polypeptides R, M and S.</text>
</comment>
<name>A0ABP1EK46_9FLAO</name>